<evidence type="ECO:0000313" key="3">
    <source>
        <dbReference type="Proteomes" id="UP000822476"/>
    </source>
</evidence>
<feature type="compositionally biased region" description="Polar residues" evidence="1">
    <location>
        <begin position="18"/>
        <end position="27"/>
    </location>
</feature>
<name>A0A8S9YP87_9TREM</name>
<evidence type="ECO:0000313" key="2">
    <source>
        <dbReference type="EMBL" id="KAF7255256.1"/>
    </source>
</evidence>
<comment type="caution">
    <text evidence="2">The sequence shown here is derived from an EMBL/GenBank/DDBJ whole genome shotgun (WGS) entry which is preliminary data.</text>
</comment>
<dbReference type="AlphaFoldDB" id="A0A8S9YP87"/>
<dbReference type="OrthoDB" id="6245656at2759"/>
<keyword evidence="3" id="KW-1185">Reference proteome</keyword>
<dbReference type="Proteomes" id="UP000822476">
    <property type="component" value="Unassembled WGS sequence"/>
</dbReference>
<protein>
    <submittedName>
        <fullName evidence="2">Uncharacterized protein</fullName>
    </submittedName>
</protein>
<evidence type="ECO:0000256" key="1">
    <source>
        <dbReference type="SAM" id="MobiDB-lite"/>
    </source>
</evidence>
<dbReference type="EMBL" id="JTDE01004146">
    <property type="protein sequence ID" value="KAF7255256.1"/>
    <property type="molecule type" value="Genomic_DNA"/>
</dbReference>
<sequence>MGSDDSDSTFDKSEMPPINTQPNSCKNGATRTLSQVYLPNISHFSAIPISPLFRKFHYISCNSTLKGALKSAIFNHTGEAGLFCGTIGERTSFKMLKDSKFVDWLRSKNYPPIVFHSLHSQTFNDVSSGRIRMTVDLYIDQFLPRLAAALRRDARLIKIDTGMIIEALLLPVFQIEKTNACKSATRILVDFTSVNRGFFVRHDHNARN</sequence>
<accession>A0A8S9YP87</accession>
<proteinExistence type="predicted"/>
<reference evidence="2" key="1">
    <citation type="submission" date="2019-07" db="EMBL/GenBank/DDBJ databases">
        <title>Annotation for the trematode Paragonimus miyazaki's.</title>
        <authorList>
            <person name="Choi Y.-J."/>
        </authorList>
    </citation>
    <scope>NUCLEOTIDE SEQUENCE</scope>
    <source>
        <strain evidence="2">Japan</strain>
    </source>
</reference>
<feature type="region of interest" description="Disordered" evidence="1">
    <location>
        <begin position="1"/>
        <end position="27"/>
    </location>
</feature>
<gene>
    <name evidence="2" type="ORF">EG68_07782</name>
</gene>
<organism evidence="2 3">
    <name type="scientific">Paragonimus skrjabini miyazakii</name>
    <dbReference type="NCBI Taxonomy" id="59628"/>
    <lineage>
        <taxon>Eukaryota</taxon>
        <taxon>Metazoa</taxon>
        <taxon>Spiralia</taxon>
        <taxon>Lophotrochozoa</taxon>
        <taxon>Platyhelminthes</taxon>
        <taxon>Trematoda</taxon>
        <taxon>Digenea</taxon>
        <taxon>Plagiorchiida</taxon>
        <taxon>Troglotremata</taxon>
        <taxon>Troglotrematidae</taxon>
        <taxon>Paragonimus</taxon>
    </lineage>
</organism>